<dbReference type="PANTHER" id="PTHR47618:SF1">
    <property type="entry name" value="BIFUNCTIONAL OLIGORIBONUCLEASE AND PAP PHOSPHATASE NRNA"/>
    <property type="match status" value="1"/>
</dbReference>
<gene>
    <name evidence="1" type="ORF">COW99_01050</name>
</gene>
<dbReference type="AlphaFoldDB" id="A0A2H0BWP1"/>
<dbReference type="InterPro" id="IPR038763">
    <property type="entry name" value="DHH_sf"/>
</dbReference>
<dbReference type="Proteomes" id="UP000231246">
    <property type="component" value="Unassembled WGS sequence"/>
</dbReference>
<dbReference type="SUPFAM" id="SSF64182">
    <property type="entry name" value="DHH phosphoesterases"/>
    <property type="match status" value="1"/>
</dbReference>
<evidence type="ECO:0000313" key="2">
    <source>
        <dbReference type="Proteomes" id="UP000231246"/>
    </source>
</evidence>
<organism evidence="1 2">
    <name type="scientific">Candidatus Roizmanbacteria bacterium CG22_combo_CG10-13_8_21_14_all_38_20</name>
    <dbReference type="NCBI Taxonomy" id="1974862"/>
    <lineage>
        <taxon>Bacteria</taxon>
        <taxon>Candidatus Roizmaniibacteriota</taxon>
    </lineage>
</organism>
<proteinExistence type="predicted"/>
<accession>A0A2H0BWP1</accession>
<dbReference type="Gene3D" id="3.90.1640.10">
    <property type="entry name" value="inorganic pyrophosphatase (n-terminal core)"/>
    <property type="match status" value="1"/>
</dbReference>
<sequence>MSLQQELNQLKLVLDKAQSIAIVVPENATFDQLAAALGLYLGLLKLGKSVSVLASSKPKQGDNLVGIEKIKTSLDGANLVISFPYDEGSIEKVSYTEELGRLNIVIEPTDKQLKFSKEDVRFNSGGNNVDVVFTVGVSKLEDIGELYVSQSALFSSANIINIGNGQEVSSYGKVNIVNPKLPTVSEIIALVLKNLNVVMDKDIATNLYRGLQHATDDFASDKVSALTFEAAALTMRSGAVRMQIQPAKQVADPVGTAGPVRIADPVRKEVEEAVLVETLSPAPVKQTEPATIANDWLKPKIFSTDKN</sequence>
<dbReference type="EMBL" id="PCTA01000009">
    <property type="protein sequence ID" value="PIP61969.1"/>
    <property type="molecule type" value="Genomic_DNA"/>
</dbReference>
<protein>
    <recommendedName>
        <fullName evidence="3">DDH domain-containing protein</fullName>
    </recommendedName>
</protein>
<evidence type="ECO:0000313" key="1">
    <source>
        <dbReference type="EMBL" id="PIP61969.1"/>
    </source>
</evidence>
<comment type="caution">
    <text evidence="1">The sequence shown here is derived from an EMBL/GenBank/DDBJ whole genome shotgun (WGS) entry which is preliminary data.</text>
</comment>
<name>A0A2H0BWP1_9BACT</name>
<evidence type="ECO:0008006" key="3">
    <source>
        <dbReference type="Google" id="ProtNLM"/>
    </source>
</evidence>
<dbReference type="PANTHER" id="PTHR47618">
    <property type="entry name" value="BIFUNCTIONAL OLIGORIBONUCLEASE AND PAP PHOSPHATASE NRNA"/>
    <property type="match status" value="1"/>
</dbReference>
<dbReference type="InterPro" id="IPR051319">
    <property type="entry name" value="Oligoribo/pAp-PDE_c-di-AMP_PDE"/>
</dbReference>
<reference evidence="1 2" key="1">
    <citation type="submission" date="2017-09" db="EMBL/GenBank/DDBJ databases">
        <title>Depth-based differentiation of microbial function through sediment-hosted aquifers and enrichment of novel symbionts in the deep terrestrial subsurface.</title>
        <authorList>
            <person name="Probst A.J."/>
            <person name="Ladd B."/>
            <person name="Jarett J.K."/>
            <person name="Geller-Mcgrath D.E."/>
            <person name="Sieber C.M."/>
            <person name="Emerson J.B."/>
            <person name="Anantharaman K."/>
            <person name="Thomas B.C."/>
            <person name="Malmstrom R."/>
            <person name="Stieglmeier M."/>
            <person name="Klingl A."/>
            <person name="Woyke T."/>
            <person name="Ryan C.M."/>
            <person name="Banfield J.F."/>
        </authorList>
    </citation>
    <scope>NUCLEOTIDE SEQUENCE [LARGE SCALE GENOMIC DNA]</scope>
    <source>
        <strain evidence="1">CG22_combo_CG10-13_8_21_14_all_38_20</strain>
    </source>
</reference>